<dbReference type="PROSITE" id="PS51257">
    <property type="entry name" value="PROKAR_LIPOPROTEIN"/>
    <property type="match status" value="1"/>
</dbReference>
<protein>
    <submittedName>
        <fullName evidence="4">Tetratricopeptide repeat protein</fullName>
    </submittedName>
</protein>
<proteinExistence type="predicted"/>
<feature type="repeat" description="TPR" evidence="3">
    <location>
        <begin position="168"/>
        <end position="201"/>
    </location>
</feature>
<dbReference type="Gene3D" id="1.25.40.10">
    <property type="entry name" value="Tetratricopeptide repeat domain"/>
    <property type="match status" value="1"/>
</dbReference>
<dbReference type="PROSITE" id="PS50005">
    <property type="entry name" value="TPR"/>
    <property type="match status" value="2"/>
</dbReference>
<keyword evidence="2 3" id="KW-0802">TPR repeat</keyword>
<dbReference type="PANTHER" id="PTHR44858:SF1">
    <property type="entry name" value="UDP-N-ACETYLGLUCOSAMINE--PEPTIDE N-ACETYLGLUCOSAMINYLTRANSFERASE SPINDLY-RELATED"/>
    <property type="match status" value="1"/>
</dbReference>
<dbReference type="PANTHER" id="PTHR44858">
    <property type="entry name" value="TETRATRICOPEPTIDE REPEAT PROTEIN 6"/>
    <property type="match status" value="1"/>
</dbReference>
<evidence type="ECO:0000256" key="2">
    <source>
        <dbReference type="ARBA" id="ARBA00022803"/>
    </source>
</evidence>
<dbReference type="InterPro" id="IPR011990">
    <property type="entry name" value="TPR-like_helical_dom_sf"/>
</dbReference>
<evidence type="ECO:0000256" key="3">
    <source>
        <dbReference type="PROSITE-ProRule" id="PRU00339"/>
    </source>
</evidence>
<dbReference type="SMART" id="SM00028">
    <property type="entry name" value="TPR"/>
    <property type="match status" value="2"/>
</dbReference>
<accession>A0AAU7BVK7</accession>
<evidence type="ECO:0000256" key="1">
    <source>
        <dbReference type="ARBA" id="ARBA00022737"/>
    </source>
</evidence>
<dbReference type="SUPFAM" id="SSF48452">
    <property type="entry name" value="TPR-like"/>
    <property type="match status" value="1"/>
</dbReference>
<gene>
    <name evidence="4" type="ORF">ABGB03_05425</name>
</gene>
<dbReference type="AlphaFoldDB" id="A0AAU7BVK7"/>
<dbReference type="EMBL" id="CP157199">
    <property type="protein sequence ID" value="XBG62344.1"/>
    <property type="molecule type" value="Genomic_DNA"/>
</dbReference>
<feature type="repeat" description="TPR" evidence="3">
    <location>
        <begin position="79"/>
        <end position="112"/>
    </location>
</feature>
<dbReference type="InterPro" id="IPR050498">
    <property type="entry name" value="Ycf3"/>
</dbReference>
<name>A0AAU7BVK7_9FLAO</name>
<dbReference type="Pfam" id="PF13181">
    <property type="entry name" value="TPR_8"/>
    <property type="match status" value="1"/>
</dbReference>
<dbReference type="RefSeq" id="WP_347925500.1">
    <property type="nucleotide sequence ID" value="NZ_CP157199.1"/>
</dbReference>
<reference evidence="4" key="1">
    <citation type="submission" date="2024-05" db="EMBL/GenBank/DDBJ databases">
        <title>Pontimicrobium maritimus sp. nov., isolated form sea water.</title>
        <authorList>
            <person name="Muhammad N."/>
            <person name="Vuong T.Q."/>
            <person name="Han H.L."/>
            <person name="Kim S.-G."/>
        </authorList>
    </citation>
    <scope>NUCLEOTIDE SEQUENCE</scope>
    <source>
        <strain evidence="4">SW4</strain>
    </source>
</reference>
<sequence length="319" mass="36533">MKFFKKFSTTNTILLVVGLVFFSCNNRENLDKVKINTSQGMSLLNTPLISGQVDATKDSLKIVKYLEALKDYESNDKLADNIIWLGRRVAYLGDYKRAIEVFTEGINEFPEDARFLRHRGHRYISTRQFNNAITDFENAALLIKDSEDVIEPDGVPNRLNTPVSSLHTNIYYHLGLAYYLKNDLKMALKSFSDCLEASKNDDMQVATRHWLYMILQRMNMKDEAASILNPVTEDMEIIENIAYHDLLLFYKGLRKENEVLKLENGSVGANEATQYGIANWHFYNGNEDKAISMFQNIIKTGNWAGFGYVSAEADLSRMQ</sequence>
<evidence type="ECO:0000313" key="4">
    <source>
        <dbReference type="EMBL" id="XBG62344.1"/>
    </source>
</evidence>
<organism evidence="4">
    <name type="scientific">Pontimicrobium sp. SW4</name>
    <dbReference type="NCBI Taxonomy" id="3153519"/>
    <lineage>
        <taxon>Bacteria</taxon>
        <taxon>Pseudomonadati</taxon>
        <taxon>Bacteroidota</taxon>
        <taxon>Flavobacteriia</taxon>
        <taxon>Flavobacteriales</taxon>
        <taxon>Flavobacteriaceae</taxon>
        <taxon>Pontimicrobium</taxon>
    </lineage>
</organism>
<keyword evidence="1" id="KW-0677">Repeat</keyword>
<dbReference type="InterPro" id="IPR019734">
    <property type="entry name" value="TPR_rpt"/>
</dbReference>